<dbReference type="Proteomes" id="UP000663870">
    <property type="component" value="Unassembled WGS sequence"/>
</dbReference>
<keyword evidence="5" id="KW-1185">Reference proteome</keyword>
<protein>
    <submittedName>
        <fullName evidence="2">Uncharacterized protein</fullName>
    </submittedName>
</protein>
<dbReference type="EMBL" id="CAJNOH010004473">
    <property type="protein sequence ID" value="CAF1370782.1"/>
    <property type="molecule type" value="Genomic_DNA"/>
</dbReference>
<evidence type="ECO:0000313" key="3">
    <source>
        <dbReference type="EMBL" id="CAF1611542.1"/>
    </source>
</evidence>
<evidence type="ECO:0000313" key="2">
    <source>
        <dbReference type="EMBL" id="CAF1370782.1"/>
    </source>
</evidence>
<organism evidence="2 4">
    <name type="scientific">Rotaria sordida</name>
    <dbReference type="NCBI Taxonomy" id="392033"/>
    <lineage>
        <taxon>Eukaryota</taxon>
        <taxon>Metazoa</taxon>
        <taxon>Spiralia</taxon>
        <taxon>Gnathifera</taxon>
        <taxon>Rotifera</taxon>
        <taxon>Eurotatoria</taxon>
        <taxon>Bdelloidea</taxon>
        <taxon>Philodinida</taxon>
        <taxon>Philodinidae</taxon>
        <taxon>Rotaria</taxon>
    </lineage>
</organism>
<reference evidence="2" key="1">
    <citation type="submission" date="2021-02" db="EMBL/GenBank/DDBJ databases">
        <authorList>
            <person name="Nowell W R."/>
        </authorList>
    </citation>
    <scope>NUCLEOTIDE SEQUENCE</scope>
</reference>
<feature type="coiled-coil region" evidence="1">
    <location>
        <begin position="229"/>
        <end position="263"/>
    </location>
</feature>
<proteinExistence type="predicted"/>
<sequence length="265" mass="30807">MEQEILRYLPRNWNAFVINGNERPVSTTIRRHLKKLHPRLTRLRQPRNSRPMIVLFYFMYGYITVPKRHTKKKNKSNHVVVSMQQAPSESDFVPIQQPPIEPDLTSVVSLPQQTSTERDIVLVVSPIQQIPIEEDAVLDISPIQQLVEQKRESVEVSPQYDPPTTNLVPDSIIQHLENLNIQRSSVFIDFSPPPITTTTPINSQNLFNQNENKDGNNDEAEPISILEIRQKNKEILNEWNEKVEKIQEQIRTANEETQKQIRLEL</sequence>
<evidence type="ECO:0000256" key="1">
    <source>
        <dbReference type="SAM" id="Coils"/>
    </source>
</evidence>
<dbReference type="AlphaFoldDB" id="A0A815IMF8"/>
<gene>
    <name evidence="3" type="ORF">JXQ802_LOCUS49446</name>
    <name evidence="2" type="ORF">PYM288_LOCUS33346</name>
</gene>
<accession>A0A815IMF8</accession>
<evidence type="ECO:0000313" key="5">
    <source>
        <dbReference type="Proteomes" id="UP000663870"/>
    </source>
</evidence>
<name>A0A815IMF8_9BILA</name>
<dbReference type="EMBL" id="CAJNOL010005904">
    <property type="protein sequence ID" value="CAF1611542.1"/>
    <property type="molecule type" value="Genomic_DNA"/>
</dbReference>
<dbReference type="Proteomes" id="UP000663854">
    <property type="component" value="Unassembled WGS sequence"/>
</dbReference>
<evidence type="ECO:0000313" key="4">
    <source>
        <dbReference type="Proteomes" id="UP000663854"/>
    </source>
</evidence>
<keyword evidence="1" id="KW-0175">Coiled coil</keyword>
<comment type="caution">
    <text evidence="2">The sequence shown here is derived from an EMBL/GenBank/DDBJ whole genome shotgun (WGS) entry which is preliminary data.</text>
</comment>